<gene>
    <name evidence="2" type="ordered locus">KNP414_03017</name>
</gene>
<evidence type="ECO:0000256" key="1">
    <source>
        <dbReference type="SAM" id="MobiDB-lite"/>
    </source>
</evidence>
<dbReference type="EMBL" id="CP002869">
    <property type="protein sequence ID" value="AEI41575.1"/>
    <property type="molecule type" value="Genomic_DNA"/>
</dbReference>
<proteinExistence type="predicted"/>
<dbReference type="PATRIC" id="fig|1036673.3.peg.2768"/>
<reference evidence="3" key="1">
    <citation type="submission" date="2011-06" db="EMBL/GenBank/DDBJ databases">
        <title>Complete genome sequence of Paenibacillus mucilaginosus KNP414.</title>
        <authorList>
            <person name="Wang J."/>
            <person name="Hu S."/>
            <person name="Hu X."/>
            <person name="Zhang B."/>
            <person name="Dong D."/>
            <person name="Zhang S."/>
            <person name="Zhao K."/>
            <person name="Wu D."/>
        </authorList>
    </citation>
    <scope>NUCLEOTIDE SEQUENCE [LARGE SCALE GENOMIC DNA]</scope>
    <source>
        <strain evidence="3">KNP414</strain>
    </source>
</reference>
<sequence>MGGSLYPMVKTVMRRDDARTPHAELITPQLDESGLRRP</sequence>
<protein>
    <submittedName>
        <fullName evidence="2">Uncharacterized protein</fullName>
    </submittedName>
</protein>
<dbReference type="HOGENOM" id="CLU_3397682_0_0_9"/>
<evidence type="ECO:0000313" key="2">
    <source>
        <dbReference type="EMBL" id="AEI41575.1"/>
    </source>
</evidence>
<reference evidence="2 3" key="2">
    <citation type="journal article" date="2013" name="Genome Announc.">
        <title>Genome Sequence of Growth-Improving Paenibacillus mucilaginosus Strain KNP414.</title>
        <authorList>
            <person name="Lu J.J."/>
            <person name="Wang J.F."/>
            <person name="Hu X.F."/>
        </authorList>
    </citation>
    <scope>NUCLEOTIDE SEQUENCE [LARGE SCALE GENOMIC DNA]</scope>
    <source>
        <strain evidence="2 3">KNP414</strain>
    </source>
</reference>
<dbReference type="AlphaFoldDB" id="F8F8I7"/>
<dbReference type="KEGG" id="pms:KNP414_03017"/>
<feature type="region of interest" description="Disordered" evidence="1">
    <location>
        <begin position="17"/>
        <end position="38"/>
    </location>
</feature>
<dbReference type="Proteomes" id="UP000006620">
    <property type="component" value="Chromosome"/>
</dbReference>
<evidence type="ECO:0000313" key="3">
    <source>
        <dbReference type="Proteomes" id="UP000006620"/>
    </source>
</evidence>
<accession>F8F8I7</accession>
<organism evidence="2 3">
    <name type="scientific">Paenibacillus mucilaginosus (strain KNP414)</name>
    <dbReference type="NCBI Taxonomy" id="1036673"/>
    <lineage>
        <taxon>Bacteria</taxon>
        <taxon>Bacillati</taxon>
        <taxon>Bacillota</taxon>
        <taxon>Bacilli</taxon>
        <taxon>Bacillales</taxon>
        <taxon>Paenibacillaceae</taxon>
        <taxon>Paenibacillus</taxon>
    </lineage>
</organism>
<name>F8F8I7_PAEMK</name>